<feature type="compositionally biased region" description="Polar residues" evidence="1">
    <location>
        <begin position="312"/>
        <end position="322"/>
    </location>
</feature>
<keyword evidence="3" id="KW-1185">Reference proteome</keyword>
<dbReference type="EMBL" id="LR746269">
    <property type="protein sequence ID" value="CAA7398276.1"/>
    <property type="molecule type" value="Genomic_DNA"/>
</dbReference>
<gene>
    <name evidence="2" type="ORF">SI8410_06008941</name>
</gene>
<feature type="region of interest" description="Disordered" evidence="1">
    <location>
        <begin position="57"/>
        <end position="262"/>
    </location>
</feature>
<dbReference type="Proteomes" id="UP000663760">
    <property type="component" value="Chromosome 6"/>
</dbReference>
<sequence>MEGIMTSTSTNNHAHLDAPANNGLRMGAGEWAQQNEADINQILLKMMENKPSECYRTTLESGGNKETCGEKRGDFYSQYKEKRDEKLRSETSRKRAEKELQFKMMQEALDQRKAEMRSNALGAPAMVDLSAHPQKSRRNSCPPVLPKKEPSRSAVSKKPATKSSSPKPVTHSSSPSAPSSRTMAVASTRSSSRAVSSSTPILRKPQPAPTSTSSGPETEKSMLRPSGSSGSQAQGKIVARSKENKKQSSLSGRRITRTKVSAQGNEINEVLAKADSRSKVTKKSSVVPVEAKPFLKKGGLRSVTPTALPPQSDGSLRTSENLAQEEMKDPAMGMAEAVLQPSEEVSTQATTSNGENSETEDLGPAPDVGLSVIKLPVLFSEKNQPGEEETETGHQGSSEACGSSMAQAASSAIIPVAPPSPLSLHSEMIEWGNAEKPPALVYHKEPPKGLRRLFMFGQKRKGDVNALSRSTPCVFSKGLGDTEEGKSASKRAVDAQEEGLGQQKTVPIERRRPPAAESIQAERRKPVICCGLDKR</sequence>
<organism evidence="2 3">
    <name type="scientific">Spirodela intermedia</name>
    <name type="common">Intermediate duckweed</name>
    <dbReference type="NCBI Taxonomy" id="51605"/>
    <lineage>
        <taxon>Eukaryota</taxon>
        <taxon>Viridiplantae</taxon>
        <taxon>Streptophyta</taxon>
        <taxon>Embryophyta</taxon>
        <taxon>Tracheophyta</taxon>
        <taxon>Spermatophyta</taxon>
        <taxon>Magnoliopsida</taxon>
        <taxon>Liliopsida</taxon>
        <taxon>Araceae</taxon>
        <taxon>Lemnoideae</taxon>
        <taxon>Spirodela</taxon>
    </lineage>
</organism>
<evidence type="ECO:0000313" key="2">
    <source>
        <dbReference type="EMBL" id="CAA7398276.1"/>
    </source>
</evidence>
<proteinExistence type="predicted"/>
<feature type="compositionally biased region" description="Low complexity" evidence="1">
    <location>
        <begin position="153"/>
        <end position="199"/>
    </location>
</feature>
<evidence type="ECO:0000256" key="1">
    <source>
        <dbReference type="SAM" id="MobiDB-lite"/>
    </source>
</evidence>
<dbReference type="OrthoDB" id="1687502at2759"/>
<feature type="compositionally biased region" description="Basic and acidic residues" evidence="1">
    <location>
        <begin position="507"/>
        <end position="520"/>
    </location>
</feature>
<reference evidence="2" key="1">
    <citation type="submission" date="2020-02" db="EMBL/GenBank/DDBJ databases">
        <authorList>
            <person name="Scholz U."/>
            <person name="Mascher M."/>
            <person name="Fiebig A."/>
        </authorList>
    </citation>
    <scope>NUCLEOTIDE SEQUENCE</scope>
</reference>
<dbReference type="PANTHER" id="PTHR31008">
    <property type="entry name" value="COP1-INTERACTING PROTEIN-RELATED"/>
    <property type="match status" value="1"/>
</dbReference>
<feature type="region of interest" description="Disordered" evidence="1">
    <location>
        <begin position="1"/>
        <end position="21"/>
    </location>
</feature>
<protein>
    <submittedName>
        <fullName evidence="2">Uncharacterized protein</fullName>
    </submittedName>
</protein>
<feature type="compositionally biased region" description="Basic and acidic residues" evidence="1">
    <location>
        <begin position="67"/>
        <end position="101"/>
    </location>
</feature>
<feature type="compositionally biased region" description="Basic and acidic residues" evidence="1">
    <location>
        <begin position="483"/>
        <end position="494"/>
    </location>
</feature>
<feature type="compositionally biased region" description="Polar residues" evidence="1">
    <location>
        <begin position="343"/>
        <end position="356"/>
    </location>
</feature>
<feature type="region of interest" description="Disordered" evidence="1">
    <location>
        <begin position="471"/>
        <end position="520"/>
    </location>
</feature>
<accession>A0A7I8KLU6</accession>
<evidence type="ECO:0000313" key="3">
    <source>
        <dbReference type="Proteomes" id="UP000663760"/>
    </source>
</evidence>
<feature type="compositionally biased region" description="Polar residues" evidence="1">
    <location>
        <begin position="1"/>
        <end position="13"/>
    </location>
</feature>
<feature type="compositionally biased region" description="Low complexity" evidence="1">
    <location>
        <begin position="403"/>
        <end position="415"/>
    </location>
</feature>
<dbReference type="PANTHER" id="PTHR31008:SF5">
    <property type="entry name" value="EXPRESSED PROTEIN"/>
    <property type="match status" value="1"/>
</dbReference>
<dbReference type="AlphaFoldDB" id="A0A7I8KLU6"/>
<feature type="region of interest" description="Disordered" evidence="1">
    <location>
        <begin position="300"/>
        <end position="322"/>
    </location>
</feature>
<name>A0A7I8KLU6_SPIIN</name>
<feature type="region of interest" description="Disordered" evidence="1">
    <location>
        <begin position="339"/>
        <end position="424"/>
    </location>
</feature>